<dbReference type="Pfam" id="PF05833">
    <property type="entry name" value="NFACT_N"/>
    <property type="match status" value="2"/>
</dbReference>
<dbReference type="InterPro" id="IPR043682">
    <property type="entry name" value="RqcH_bacterial"/>
</dbReference>
<name>A0A841U0Y5_9BACL</name>
<evidence type="ECO:0000256" key="4">
    <source>
        <dbReference type="ARBA" id="ARBA00022917"/>
    </source>
</evidence>
<dbReference type="Pfam" id="PF05670">
    <property type="entry name" value="NFACT-R_1"/>
    <property type="match status" value="1"/>
</dbReference>
<feature type="compositionally biased region" description="Gly residues" evidence="6">
    <location>
        <begin position="209"/>
        <end position="229"/>
    </location>
</feature>
<dbReference type="HAMAP" id="MF_00844_B">
    <property type="entry name" value="RqcH_B"/>
    <property type="match status" value="1"/>
</dbReference>
<comment type="similarity">
    <text evidence="5">Belongs to the NEMF family.</text>
</comment>
<dbReference type="InterPro" id="IPR008532">
    <property type="entry name" value="NFACT_RNA-bd"/>
</dbReference>
<dbReference type="GO" id="GO:1990112">
    <property type="term" value="C:RQC complex"/>
    <property type="evidence" value="ECO:0007669"/>
    <property type="project" value="TreeGrafter"/>
</dbReference>
<dbReference type="GO" id="GO:0043023">
    <property type="term" value="F:ribosomal large subunit binding"/>
    <property type="evidence" value="ECO:0007669"/>
    <property type="project" value="UniProtKB-UniRule"/>
</dbReference>
<dbReference type="EMBL" id="JACJVR010000064">
    <property type="protein sequence ID" value="MBB6693092.1"/>
    <property type="molecule type" value="Genomic_DNA"/>
</dbReference>
<organism evidence="8 9">
    <name type="scientific">Cohnella xylanilytica</name>
    <dbReference type="NCBI Taxonomy" id="557555"/>
    <lineage>
        <taxon>Bacteria</taxon>
        <taxon>Bacillati</taxon>
        <taxon>Bacillota</taxon>
        <taxon>Bacilli</taxon>
        <taxon>Bacillales</taxon>
        <taxon>Paenibacillaceae</taxon>
        <taxon>Cohnella</taxon>
    </lineage>
</organism>
<comment type="function">
    <text evidence="5">Key component of the ribosome quality control system (RQC), a ribosome-associated complex that mediates the extraction of incompletely synthesized nascent chains from stalled ribosomes and their subsequent degradation. RqcH recruits Ala-charged tRNA, and with RqcP directs the elongation of stalled nascent chains on 50S ribosomal subunits, leading to non-templated C-terminal alanine extensions (Ala tail). The Ala tail promotes nascent chain degradation. May add between 1 and at least 8 Ala residues. Binds to stalled 50S ribosomal subunits.</text>
</comment>
<evidence type="ECO:0000256" key="6">
    <source>
        <dbReference type="SAM" id="MobiDB-lite"/>
    </source>
</evidence>
<keyword evidence="5" id="KW-0175">Coiled coil</keyword>
<evidence type="ECO:0000256" key="2">
    <source>
        <dbReference type="ARBA" id="ARBA00022730"/>
    </source>
</evidence>
<keyword evidence="4 5" id="KW-0648">Protein biosynthesis</keyword>
<comment type="caution">
    <text evidence="8">The sequence shown here is derived from an EMBL/GenBank/DDBJ whole genome shotgun (WGS) entry which is preliminary data.</text>
</comment>
<evidence type="ECO:0000313" key="8">
    <source>
        <dbReference type="EMBL" id="MBB6693092.1"/>
    </source>
</evidence>
<evidence type="ECO:0000256" key="5">
    <source>
        <dbReference type="HAMAP-Rule" id="MF_00844"/>
    </source>
</evidence>
<dbReference type="GO" id="GO:0019843">
    <property type="term" value="F:rRNA binding"/>
    <property type="evidence" value="ECO:0007669"/>
    <property type="project" value="UniProtKB-UniRule"/>
</dbReference>
<dbReference type="FunFam" id="2.30.310.10:FF:000004">
    <property type="entry name" value="Fibronectin-binding protein A"/>
    <property type="match status" value="1"/>
</dbReference>
<keyword evidence="9" id="KW-1185">Reference proteome</keyword>
<dbReference type="Proteomes" id="UP000553776">
    <property type="component" value="Unassembled WGS sequence"/>
</dbReference>
<dbReference type="Gene3D" id="1.10.8.50">
    <property type="match status" value="1"/>
</dbReference>
<feature type="compositionally biased region" description="Basic and acidic residues" evidence="6">
    <location>
        <begin position="195"/>
        <end position="208"/>
    </location>
</feature>
<dbReference type="RefSeq" id="WP_185137069.1">
    <property type="nucleotide sequence ID" value="NZ_JACJVR010000064.1"/>
</dbReference>
<protein>
    <recommendedName>
        <fullName evidence="5">Rqc2 homolog RqcH</fullName>
        <shortName evidence="5">RqcH</shortName>
    </recommendedName>
</protein>
<gene>
    <name evidence="5" type="primary">rqcH</name>
    <name evidence="8" type="ORF">H7B90_16935</name>
</gene>
<dbReference type="PANTHER" id="PTHR15239">
    <property type="entry name" value="NUCLEAR EXPORT MEDIATOR FACTOR NEMF"/>
    <property type="match status" value="1"/>
</dbReference>
<keyword evidence="3 5" id="KW-0694">RNA-binding</keyword>
<accession>A0A841U0Y5</accession>
<dbReference type="Gene3D" id="3.40.970.40">
    <property type="entry name" value="fibrinogen binding protein from staphylococcus aureus domain like"/>
    <property type="match status" value="1"/>
</dbReference>
<reference evidence="8 9" key="1">
    <citation type="submission" date="2020-08" db="EMBL/GenBank/DDBJ databases">
        <title>Cohnella phylogeny.</title>
        <authorList>
            <person name="Dunlap C."/>
        </authorList>
    </citation>
    <scope>NUCLEOTIDE SEQUENCE [LARGE SCALE GENOMIC DNA]</scope>
    <source>
        <strain evidence="8 9">DSM 25239</strain>
    </source>
</reference>
<dbReference type="InterPro" id="IPR051608">
    <property type="entry name" value="RQC_Subunit_NEMF"/>
</dbReference>
<dbReference type="Gene3D" id="2.30.310.10">
    <property type="entry name" value="ibrinogen binding protein from staphylococcus aureus domain"/>
    <property type="match status" value="1"/>
</dbReference>
<proteinExistence type="inferred from homology"/>
<feature type="region of interest" description="Disordered" evidence="6">
    <location>
        <begin position="188"/>
        <end position="233"/>
    </location>
</feature>
<dbReference type="GO" id="GO:0000049">
    <property type="term" value="F:tRNA binding"/>
    <property type="evidence" value="ECO:0007669"/>
    <property type="project" value="UniProtKB-UniRule"/>
</dbReference>
<evidence type="ECO:0000313" key="9">
    <source>
        <dbReference type="Proteomes" id="UP000553776"/>
    </source>
</evidence>
<comment type="subunit">
    <text evidence="5">Associates with stalled 50S ribosomal subunits. Binds to RqcP.</text>
</comment>
<keyword evidence="1 5" id="KW-0820">tRNA-binding</keyword>
<dbReference type="PANTHER" id="PTHR15239:SF6">
    <property type="entry name" value="RIBOSOME QUALITY CONTROL COMPLEX SUBUNIT NEMF"/>
    <property type="match status" value="1"/>
</dbReference>
<keyword evidence="2 5" id="KW-0699">rRNA-binding</keyword>
<evidence type="ECO:0000256" key="1">
    <source>
        <dbReference type="ARBA" id="ARBA00022555"/>
    </source>
</evidence>
<feature type="coiled-coil region" evidence="5">
    <location>
        <begin position="425"/>
        <end position="459"/>
    </location>
</feature>
<feature type="coiled-coil region" evidence="5">
    <location>
        <begin position="340"/>
        <end position="367"/>
    </location>
</feature>
<evidence type="ECO:0000259" key="7">
    <source>
        <dbReference type="Pfam" id="PF05670"/>
    </source>
</evidence>
<sequence>MSLDGIVTRALVHELQALKGARIHKIYQPTENEIVLHVRGQGFGRKLLLSAHPSLPRIHYTEQPWTNPMEPPMFCMLLRKHCEGGIIEEIRQDGMERIVWIDIRHRDELGDLSIKRLALEIMGRHSNLILLDPASGTILDSIRHVTPAISSYRVVMPGTAYVPPPPQGKSNPLDVVGEAAFAAELEKALQGSGGRAERKGNGSGDRDGGVAGSGGGAGSGGEGGEGGGRTDLSPKELAGALVGAFSGVSPLLAKEIVHRAGGEAASLWPAFRGLMAEFAGHRYEPTMIETPDGRTSFSAVRLTHLQGTERSFGTMNECLDVYYGDKAERDLVRQRTTDLARLLANETAKNEKKLEKLRETLLEADEADRFRRLGELLTAHLHQVKRGDASAEVVDYYEEEQPTVAIPLDPLLTPTENAQKYFRKYNKLKNSRAVVTEQIEGAEEEIRYLESVLQGLETATPADIEEIREELTEQGYIRFRGSRKGANGKKRKGDRPAILCYTSSEGVPIYVGKNNTQNDYVTNRLGQPTDTWLHTKDIPGSHVLIRGADFGEATLHEAAMIAAYYSKAKESSGVPVDYTRIRLVRKPSGAKPGFVIYEGQKTLYVTPDEALVRSLPSAVKQV</sequence>
<evidence type="ECO:0000256" key="3">
    <source>
        <dbReference type="ARBA" id="ARBA00022884"/>
    </source>
</evidence>
<dbReference type="AlphaFoldDB" id="A0A841U0Y5"/>
<dbReference type="GO" id="GO:0072344">
    <property type="term" value="P:rescue of stalled ribosome"/>
    <property type="evidence" value="ECO:0007669"/>
    <property type="project" value="UniProtKB-UniRule"/>
</dbReference>
<feature type="domain" description="NFACT RNA-binding" evidence="7">
    <location>
        <begin position="500"/>
        <end position="589"/>
    </location>
</feature>